<feature type="signal peptide" evidence="6">
    <location>
        <begin position="1"/>
        <end position="25"/>
    </location>
</feature>
<name>A0A921MKK3_9FIRM</name>
<dbReference type="InterPro" id="IPR006127">
    <property type="entry name" value="ZnuA-like"/>
</dbReference>
<feature type="chain" id="PRO_5036929611" evidence="6">
    <location>
        <begin position="26"/>
        <end position="315"/>
    </location>
</feature>
<evidence type="ECO:0000313" key="7">
    <source>
        <dbReference type="EMBL" id="HJG86323.1"/>
    </source>
</evidence>
<protein>
    <submittedName>
        <fullName evidence="7">Metal ABC transporter substrate-binding protein</fullName>
    </submittedName>
</protein>
<dbReference type="AlphaFoldDB" id="A0A921MKK3"/>
<dbReference type="PANTHER" id="PTHR42953:SF3">
    <property type="entry name" value="HIGH-AFFINITY ZINC UPTAKE SYSTEM PROTEIN ZNUA"/>
    <property type="match status" value="1"/>
</dbReference>
<dbReference type="PRINTS" id="PR00690">
    <property type="entry name" value="ADHESNFAMILY"/>
</dbReference>
<dbReference type="SUPFAM" id="SSF53807">
    <property type="entry name" value="Helical backbone' metal receptor"/>
    <property type="match status" value="1"/>
</dbReference>
<reference evidence="7" key="2">
    <citation type="submission" date="2021-09" db="EMBL/GenBank/DDBJ databases">
        <authorList>
            <person name="Gilroy R."/>
        </authorList>
    </citation>
    <scope>NUCLEOTIDE SEQUENCE</scope>
    <source>
        <strain evidence="7">CHK179-5677</strain>
    </source>
</reference>
<keyword evidence="2 4" id="KW-0813">Transport</keyword>
<dbReference type="GO" id="GO:0007155">
    <property type="term" value="P:cell adhesion"/>
    <property type="evidence" value="ECO:0007669"/>
    <property type="project" value="InterPro"/>
</dbReference>
<accession>A0A921MKK3</accession>
<evidence type="ECO:0000256" key="6">
    <source>
        <dbReference type="SAM" id="SignalP"/>
    </source>
</evidence>
<evidence type="ECO:0000256" key="3">
    <source>
        <dbReference type="ARBA" id="ARBA00022729"/>
    </source>
</evidence>
<evidence type="ECO:0000256" key="5">
    <source>
        <dbReference type="SAM" id="MobiDB-lite"/>
    </source>
</evidence>
<comment type="similarity">
    <text evidence="1 4">Belongs to the bacterial solute-binding protein 9 family.</text>
</comment>
<evidence type="ECO:0000256" key="2">
    <source>
        <dbReference type="ARBA" id="ARBA00022448"/>
    </source>
</evidence>
<evidence type="ECO:0000256" key="1">
    <source>
        <dbReference type="ARBA" id="ARBA00011028"/>
    </source>
</evidence>
<dbReference type="Proteomes" id="UP000760668">
    <property type="component" value="Unassembled WGS sequence"/>
</dbReference>
<dbReference type="EMBL" id="DYUC01000043">
    <property type="protein sequence ID" value="HJG86323.1"/>
    <property type="molecule type" value="Genomic_DNA"/>
</dbReference>
<feature type="region of interest" description="Disordered" evidence="5">
    <location>
        <begin position="123"/>
        <end position="145"/>
    </location>
</feature>
<sequence>MKKLIPLFLSLALLLSGCGPASAPAEEDGTLTVAAMTYPLYLFTSRVIEGAQGVEAAAVINQPMSCLHDYTLTVNDMKAIQGADLLLLNGVGLEDAMSAAIESSGVPTVDCSAGVSLLHYGESAEEHAEHGDGEDHGGHDHGEYDPHIWMDPARAAVMVENIAAALSQADPDNAGLYADNAAAYADELTALKDELRDRLSGLEPRELITFHEGFGYFADAMGLTVVKAIEEEAGSEASARELVEILDLIEQYHLPAIFTEANGSDATANAVSRETGVRVAQLTMLMSAEAVPADSADPYRAGLEQNVNAILEAYE</sequence>
<organism evidence="7 8">
    <name type="scientific">Pseudoflavonifractor capillosus</name>
    <dbReference type="NCBI Taxonomy" id="106588"/>
    <lineage>
        <taxon>Bacteria</taxon>
        <taxon>Bacillati</taxon>
        <taxon>Bacillota</taxon>
        <taxon>Clostridia</taxon>
        <taxon>Eubacteriales</taxon>
        <taxon>Oscillospiraceae</taxon>
        <taxon>Pseudoflavonifractor</taxon>
    </lineage>
</organism>
<dbReference type="InterPro" id="IPR006128">
    <property type="entry name" value="Lipoprotein_PsaA-like"/>
</dbReference>
<evidence type="ECO:0000256" key="4">
    <source>
        <dbReference type="RuleBase" id="RU003512"/>
    </source>
</evidence>
<gene>
    <name evidence="7" type="ORF">K8V01_04760</name>
</gene>
<dbReference type="RefSeq" id="WP_295368923.1">
    <property type="nucleotide sequence ID" value="NZ_DYUC01000043.1"/>
</dbReference>
<dbReference type="PANTHER" id="PTHR42953">
    <property type="entry name" value="HIGH-AFFINITY ZINC UPTAKE SYSTEM PROTEIN ZNUA-RELATED"/>
    <property type="match status" value="1"/>
</dbReference>
<dbReference type="Pfam" id="PF01297">
    <property type="entry name" value="ZnuA"/>
    <property type="match status" value="1"/>
</dbReference>
<dbReference type="GO" id="GO:0046872">
    <property type="term" value="F:metal ion binding"/>
    <property type="evidence" value="ECO:0007669"/>
    <property type="project" value="InterPro"/>
</dbReference>
<dbReference type="InterPro" id="IPR050492">
    <property type="entry name" value="Bact_metal-bind_prot9"/>
</dbReference>
<dbReference type="Gene3D" id="3.40.50.1980">
    <property type="entry name" value="Nitrogenase molybdenum iron protein domain"/>
    <property type="match status" value="2"/>
</dbReference>
<reference evidence="7" key="1">
    <citation type="journal article" date="2021" name="PeerJ">
        <title>Extensive microbial diversity within the chicken gut microbiome revealed by metagenomics and culture.</title>
        <authorList>
            <person name="Gilroy R."/>
            <person name="Ravi A."/>
            <person name="Getino M."/>
            <person name="Pursley I."/>
            <person name="Horton D.L."/>
            <person name="Alikhan N.F."/>
            <person name="Baker D."/>
            <person name="Gharbi K."/>
            <person name="Hall N."/>
            <person name="Watson M."/>
            <person name="Adriaenssens E.M."/>
            <person name="Foster-Nyarko E."/>
            <person name="Jarju S."/>
            <person name="Secka A."/>
            <person name="Antonio M."/>
            <person name="Oren A."/>
            <person name="Chaudhuri R.R."/>
            <person name="La Ragione R."/>
            <person name="Hildebrand F."/>
            <person name="Pallen M.J."/>
        </authorList>
    </citation>
    <scope>NUCLEOTIDE SEQUENCE</scope>
    <source>
        <strain evidence="7">CHK179-5677</strain>
    </source>
</reference>
<dbReference type="PROSITE" id="PS51257">
    <property type="entry name" value="PROKAR_LIPOPROTEIN"/>
    <property type="match status" value="1"/>
</dbReference>
<evidence type="ECO:0000313" key="8">
    <source>
        <dbReference type="Proteomes" id="UP000760668"/>
    </source>
</evidence>
<comment type="caution">
    <text evidence="7">The sequence shown here is derived from an EMBL/GenBank/DDBJ whole genome shotgun (WGS) entry which is preliminary data.</text>
</comment>
<dbReference type="GO" id="GO:0030001">
    <property type="term" value="P:metal ion transport"/>
    <property type="evidence" value="ECO:0007669"/>
    <property type="project" value="InterPro"/>
</dbReference>
<keyword evidence="3 6" id="KW-0732">Signal</keyword>
<proteinExistence type="inferred from homology"/>